<keyword evidence="2" id="KW-0238">DNA-binding</keyword>
<evidence type="ECO:0000256" key="1">
    <source>
        <dbReference type="ARBA" id="ARBA00023015"/>
    </source>
</evidence>
<dbReference type="SUPFAM" id="SSF54909">
    <property type="entry name" value="Dimeric alpha+beta barrel"/>
    <property type="match status" value="1"/>
</dbReference>
<sequence length="140" mass="15484">MLVMDEIDNKILEILKRDARKPFVEIGKELGLSEGAVRRRVKNLIKNNVITRFTIEVEKGHAVRAITFVTVDPGTPTPLVSEKLASLDGVESVYELTGEYDVAAVVSANNVAGLNKCIEEIRKIDGVRNTNTVLVLRVVR</sequence>
<accession>A0A2R7Y1B1</accession>
<dbReference type="Pfam" id="PF01037">
    <property type="entry name" value="AsnC_trans_reg"/>
    <property type="match status" value="1"/>
</dbReference>
<name>A0A2R7Y1B1_9ARCH</name>
<dbReference type="Gene3D" id="3.30.70.920">
    <property type="match status" value="1"/>
</dbReference>
<comment type="caution">
    <text evidence="5">The sequence shown here is derived from an EMBL/GenBank/DDBJ whole genome shotgun (WGS) entry which is preliminary data.</text>
</comment>
<dbReference type="InterPro" id="IPR000485">
    <property type="entry name" value="AsnC-type_HTH_dom"/>
</dbReference>
<evidence type="ECO:0000256" key="2">
    <source>
        <dbReference type="ARBA" id="ARBA00023125"/>
    </source>
</evidence>
<dbReference type="GO" id="GO:0005829">
    <property type="term" value="C:cytosol"/>
    <property type="evidence" value="ECO:0007669"/>
    <property type="project" value="TreeGrafter"/>
</dbReference>
<evidence type="ECO:0000256" key="3">
    <source>
        <dbReference type="ARBA" id="ARBA00023163"/>
    </source>
</evidence>
<dbReference type="InterPro" id="IPR011008">
    <property type="entry name" value="Dimeric_a/b-barrel"/>
</dbReference>
<proteinExistence type="predicted"/>
<dbReference type="GO" id="GO:0043565">
    <property type="term" value="F:sequence-specific DNA binding"/>
    <property type="evidence" value="ECO:0007669"/>
    <property type="project" value="InterPro"/>
</dbReference>
<keyword evidence="1" id="KW-0805">Transcription regulation</keyword>
<dbReference type="PROSITE" id="PS50956">
    <property type="entry name" value="HTH_ASNC_2"/>
    <property type="match status" value="1"/>
</dbReference>
<dbReference type="Pfam" id="PF13404">
    <property type="entry name" value="HTH_AsnC-type"/>
    <property type="match status" value="1"/>
</dbReference>
<dbReference type="AlphaFoldDB" id="A0A2R7Y1B1"/>
<dbReference type="InterPro" id="IPR019887">
    <property type="entry name" value="Tscrpt_reg_AsnC/Lrp_C"/>
</dbReference>
<dbReference type="InterPro" id="IPR036388">
    <property type="entry name" value="WH-like_DNA-bd_sf"/>
</dbReference>
<dbReference type="PANTHER" id="PTHR30154:SF50">
    <property type="entry name" value="TRANSCRIPTIONAL REGULATOR, ASNC FAMILY"/>
    <property type="match status" value="1"/>
</dbReference>
<evidence type="ECO:0000313" key="6">
    <source>
        <dbReference type="Proteomes" id="UP000244066"/>
    </source>
</evidence>
<dbReference type="PRINTS" id="PR00033">
    <property type="entry name" value="HTHASNC"/>
</dbReference>
<dbReference type="SMART" id="SM00344">
    <property type="entry name" value="HTH_ASNC"/>
    <property type="match status" value="1"/>
</dbReference>
<gene>
    <name evidence="5" type="ORF">B9J98_07175</name>
</gene>
<reference evidence="5 6" key="1">
    <citation type="submission" date="2017-04" db="EMBL/GenBank/DDBJ databases">
        <title>Draft Aigarchaeota genome from a New Zealand hot spring.</title>
        <authorList>
            <person name="Reysenbach A.-L."/>
            <person name="Donaho J.A."/>
            <person name="Gerhart J."/>
            <person name="Kelley J.F."/>
            <person name="Kouba K."/>
            <person name="Podar M."/>
            <person name="Stott M."/>
        </authorList>
    </citation>
    <scope>NUCLEOTIDE SEQUENCE [LARGE SCALE GENOMIC DNA]</scope>
    <source>
        <strain evidence="5">NZ13_MG1</strain>
    </source>
</reference>
<dbReference type="GO" id="GO:0043200">
    <property type="term" value="P:response to amino acid"/>
    <property type="evidence" value="ECO:0007669"/>
    <property type="project" value="TreeGrafter"/>
</dbReference>
<dbReference type="EMBL" id="NDWU01000022">
    <property type="protein sequence ID" value="PUA31229.1"/>
    <property type="molecule type" value="Genomic_DNA"/>
</dbReference>
<dbReference type="Gene3D" id="1.10.10.10">
    <property type="entry name" value="Winged helix-like DNA-binding domain superfamily/Winged helix DNA-binding domain"/>
    <property type="match status" value="1"/>
</dbReference>
<organism evidence="5 6">
    <name type="scientific">Candidatus Terraquivivens tikiterensis</name>
    <dbReference type="NCBI Taxonomy" id="1980982"/>
    <lineage>
        <taxon>Archaea</taxon>
        <taxon>Nitrososphaerota</taxon>
        <taxon>Candidatus Wolframiiraptoraceae</taxon>
        <taxon>Candidatus Terraquivivens</taxon>
    </lineage>
</organism>
<protein>
    <submittedName>
        <fullName evidence="5">Transcriptional regulator</fullName>
    </submittedName>
</protein>
<evidence type="ECO:0000313" key="5">
    <source>
        <dbReference type="EMBL" id="PUA31229.1"/>
    </source>
</evidence>
<feature type="domain" description="HTH asnC-type" evidence="4">
    <location>
        <begin position="4"/>
        <end position="76"/>
    </location>
</feature>
<dbReference type="SUPFAM" id="SSF46785">
    <property type="entry name" value="Winged helix' DNA-binding domain"/>
    <property type="match status" value="1"/>
</dbReference>
<dbReference type="InterPro" id="IPR036390">
    <property type="entry name" value="WH_DNA-bd_sf"/>
</dbReference>
<dbReference type="PANTHER" id="PTHR30154">
    <property type="entry name" value="LEUCINE-RESPONSIVE REGULATORY PROTEIN"/>
    <property type="match status" value="1"/>
</dbReference>
<keyword evidence="3" id="KW-0804">Transcription</keyword>
<evidence type="ECO:0000259" key="4">
    <source>
        <dbReference type="PROSITE" id="PS50956"/>
    </source>
</evidence>
<dbReference type="InterPro" id="IPR019888">
    <property type="entry name" value="Tscrpt_reg_AsnC-like"/>
</dbReference>
<dbReference type="Proteomes" id="UP000244066">
    <property type="component" value="Unassembled WGS sequence"/>
</dbReference>